<keyword evidence="1" id="KW-0472">Membrane</keyword>
<dbReference type="AlphaFoldDB" id="A0A0H3A627"/>
<sequence>MLRTLTPQTIAAALGGLATGYVLWLLAISNGDNATVGQWGPLVLVASVVLGGAAAVWGAWQRRRGSRPRAAFAFALPVLPVLLTLAILADVYL</sequence>
<reference evidence="2 3" key="1">
    <citation type="submission" date="2006-10" db="EMBL/GenBank/DDBJ databases">
        <authorList>
            <person name="Fleischmann R.D."/>
            <person name="Dodson R.J."/>
            <person name="Haft D.H."/>
            <person name="Merkel J.S."/>
            <person name="Nelson W.C."/>
            <person name="Fraser C.M."/>
        </authorList>
    </citation>
    <scope>NUCLEOTIDE SEQUENCE [LARGE SCALE GENOMIC DNA]</scope>
    <source>
        <strain evidence="2 3">104</strain>
    </source>
</reference>
<feature type="transmembrane region" description="Helical" evidence="1">
    <location>
        <begin position="9"/>
        <end position="27"/>
    </location>
</feature>
<protein>
    <recommendedName>
        <fullName evidence="4">Transmembrane protein</fullName>
    </recommendedName>
</protein>
<feature type="transmembrane region" description="Helical" evidence="1">
    <location>
        <begin position="39"/>
        <end position="60"/>
    </location>
</feature>
<dbReference type="RefSeq" id="WP_003873751.1">
    <property type="nucleotide sequence ID" value="NC_008595.1"/>
</dbReference>
<dbReference type="EMBL" id="CP000479">
    <property type="protein sequence ID" value="ABK69386.1"/>
    <property type="molecule type" value="Genomic_DNA"/>
</dbReference>
<dbReference type="HOGENOM" id="CLU_186841_0_0_11"/>
<gene>
    <name evidence="2" type="ordered locus">MAV_4686</name>
</gene>
<proteinExistence type="predicted"/>
<evidence type="ECO:0000313" key="3">
    <source>
        <dbReference type="Proteomes" id="UP000001574"/>
    </source>
</evidence>
<evidence type="ECO:0008006" key="4">
    <source>
        <dbReference type="Google" id="ProtNLM"/>
    </source>
</evidence>
<evidence type="ECO:0000313" key="2">
    <source>
        <dbReference type="EMBL" id="ABK69386.1"/>
    </source>
</evidence>
<name>A0A0H3A627_MYCA1</name>
<evidence type="ECO:0000256" key="1">
    <source>
        <dbReference type="SAM" id="Phobius"/>
    </source>
</evidence>
<keyword evidence="1" id="KW-0812">Transmembrane</keyword>
<feature type="transmembrane region" description="Helical" evidence="1">
    <location>
        <begin position="72"/>
        <end position="92"/>
    </location>
</feature>
<accession>A0A0H3A627</accession>
<dbReference type="Proteomes" id="UP000001574">
    <property type="component" value="Chromosome"/>
</dbReference>
<keyword evidence="1" id="KW-1133">Transmembrane helix</keyword>
<organism evidence="2 3">
    <name type="scientific">Mycobacterium avium (strain 104)</name>
    <dbReference type="NCBI Taxonomy" id="243243"/>
    <lineage>
        <taxon>Bacteria</taxon>
        <taxon>Bacillati</taxon>
        <taxon>Actinomycetota</taxon>
        <taxon>Actinomycetes</taxon>
        <taxon>Mycobacteriales</taxon>
        <taxon>Mycobacteriaceae</taxon>
        <taxon>Mycobacterium</taxon>
        <taxon>Mycobacterium avium complex (MAC)</taxon>
    </lineage>
</organism>
<dbReference type="KEGG" id="mav:MAV_4686"/>